<reference evidence="1" key="2">
    <citation type="journal article" date="2024" name="Environ. Microbiol.">
        <title>Genome analysis and description of Tunturibacter gen. nov. expands the diversity of Terriglobia in tundra soils.</title>
        <authorList>
            <person name="Messyasz A."/>
            <person name="Mannisto M.K."/>
            <person name="Kerkhof L.J."/>
            <person name="Haggblom M.M."/>
        </authorList>
    </citation>
    <scope>NUCLEOTIDE SEQUENCE</scope>
    <source>
        <strain evidence="1">M8UP23</strain>
    </source>
</reference>
<dbReference type="EMBL" id="CP132934">
    <property type="protein sequence ID" value="XCB28889.1"/>
    <property type="molecule type" value="Genomic_DNA"/>
</dbReference>
<keyword evidence="1" id="KW-0614">Plasmid</keyword>
<geneLocation type="plasmid" evidence="1">
    <name>unnamed2</name>
</geneLocation>
<dbReference type="KEGG" id="temp:RBB75_20855"/>
<evidence type="ECO:0000313" key="1">
    <source>
        <dbReference type="EMBL" id="XCB28889.1"/>
    </source>
</evidence>
<name>A0AAU7ZIL9_9BACT</name>
<dbReference type="InterPro" id="IPR006881">
    <property type="entry name" value="RepA_C"/>
</dbReference>
<sequence>MTDTHLNKLLDAAVEIRQNPDAVERAYMARQLVQCTLPHSDPGDVPLWKRTNGNLTLVIDPFKDRKTGKALYPYGTIPRLLLFWIVTEATQNKSRHIRLGNSLDAFIRAVGLSPRTGGGKRSDAKRLTSQIERLVRASISFESELETHRAWVDMKIASRAEFWFDPARTNQDNLWDSWIKLGEEFYEAITAAPVPVDVRALRALKRSPLALDLYAWLTYTTFTASRKGKSRTVPWEGLHAQMGAEYSEVRDFKKKVIVTLRKVQLAYPAMKVESTKAGLIIHPSRTAIPPTKFKPLQSLQ</sequence>
<reference evidence="1" key="1">
    <citation type="submission" date="2023-08" db="EMBL/GenBank/DDBJ databases">
        <authorList>
            <person name="Messyasz A."/>
            <person name="Mannisto M.K."/>
            <person name="Kerkhof L.J."/>
            <person name="Haggblom M."/>
        </authorList>
    </citation>
    <scope>NUCLEOTIDE SEQUENCE</scope>
    <source>
        <strain evidence="1">M8UP23</strain>
        <plasmid evidence="1">unnamed2</plasmid>
    </source>
</reference>
<dbReference type="Pfam" id="PF04796">
    <property type="entry name" value="RepA_C"/>
    <property type="match status" value="1"/>
</dbReference>
<protein>
    <submittedName>
        <fullName evidence="1">Replication protein RepA</fullName>
    </submittedName>
</protein>
<accession>A0AAU7ZIL9</accession>
<organism evidence="1">
    <name type="scientific">Tunturiibacter empetritectus</name>
    <dbReference type="NCBI Taxonomy" id="3069691"/>
    <lineage>
        <taxon>Bacteria</taxon>
        <taxon>Pseudomonadati</taxon>
        <taxon>Acidobacteriota</taxon>
        <taxon>Terriglobia</taxon>
        <taxon>Terriglobales</taxon>
        <taxon>Acidobacteriaceae</taxon>
        <taxon>Tunturiibacter</taxon>
    </lineage>
</organism>
<proteinExistence type="predicted"/>
<gene>
    <name evidence="1" type="ORF">RBB75_20855</name>
</gene>
<dbReference type="AlphaFoldDB" id="A0AAU7ZIL9"/>
<dbReference type="RefSeq" id="WP_179640727.1">
    <property type="nucleotide sequence ID" value="NZ_CP132930.1"/>
</dbReference>